<evidence type="ECO:0000313" key="6">
    <source>
        <dbReference type="Proteomes" id="UP000075714"/>
    </source>
</evidence>
<evidence type="ECO:0000256" key="1">
    <source>
        <dbReference type="ARBA" id="ARBA00004906"/>
    </source>
</evidence>
<accession>A0A150GYS4</accession>
<evidence type="ECO:0000313" key="5">
    <source>
        <dbReference type="EMBL" id="KXZ54480.1"/>
    </source>
</evidence>
<dbReference type="GO" id="GO:0000151">
    <property type="term" value="C:ubiquitin ligase complex"/>
    <property type="evidence" value="ECO:0007669"/>
    <property type="project" value="TreeGrafter"/>
</dbReference>
<sequence>MHLTQTLRPSGTCPTHSPGSTYTIEPNLTFGCKGVLPHSSLAPDSGYLREAGTLVIRAEVQVEDPQKWSVGGANGLSSDTPPLHDLPGATSDFTLLAGGRSFPVLRAIIAARSPFFKTLFNNGLSGSVPDTLLLQDAHPDALALLLRIVDGDAPTCPPEQLKPIAELANVFLLAEARDALYGRIGAASSAATVVTDLL</sequence>
<dbReference type="InterPro" id="IPR000210">
    <property type="entry name" value="BTB/POZ_dom"/>
</dbReference>
<dbReference type="PANTHER" id="PTHR46231">
    <property type="entry name" value="ANKYRIN REPEAT AND BTB/POZ DOMAIN-CONTAINING PROTEIN 1"/>
    <property type="match status" value="1"/>
</dbReference>
<keyword evidence="6" id="KW-1185">Reference proteome</keyword>
<dbReference type="SMART" id="SM00225">
    <property type="entry name" value="BTB"/>
    <property type="match status" value="1"/>
</dbReference>
<dbReference type="InterPro" id="IPR044515">
    <property type="entry name" value="ABTB1"/>
</dbReference>
<dbReference type="Proteomes" id="UP000075714">
    <property type="component" value="Unassembled WGS sequence"/>
</dbReference>
<dbReference type="InterPro" id="IPR011333">
    <property type="entry name" value="SKP1/BTB/POZ_sf"/>
</dbReference>
<dbReference type="EMBL" id="LSYV01000005">
    <property type="protein sequence ID" value="KXZ54480.1"/>
    <property type="molecule type" value="Genomic_DNA"/>
</dbReference>
<dbReference type="GO" id="GO:0005737">
    <property type="term" value="C:cytoplasm"/>
    <property type="evidence" value="ECO:0007669"/>
    <property type="project" value="TreeGrafter"/>
</dbReference>
<name>A0A150GYS4_GONPE</name>
<evidence type="ECO:0000259" key="4">
    <source>
        <dbReference type="PROSITE" id="PS50097"/>
    </source>
</evidence>
<comment type="caution">
    <text evidence="5">The sequence shown here is derived from an EMBL/GenBank/DDBJ whole genome shotgun (WGS) entry which is preliminary data.</text>
</comment>
<proteinExistence type="predicted"/>
<evidence type="ECO:0000256" key="2">
    <source>
        <dbReference type="ARBA" id="ARBA00022737"/>
    </source>
</evidence>
<dbReference type="OrthoDB" id="546239at2759"/>
<reference evidence="6" key="1">
    <citation type="journal article" date="2016" name="Nat. Commun.">
        <title>The Gonium pectorale genome demonstrates co-option of cell cycle regulation during the evolution of multicellularity.</title>
        <authorList>
            <person name="Hanschen E.R."/>
            <person name="Marriage T.N."/>
            <person name="Ferris P.J."/>
            <person name="Hamaji T."/>
            <person name="Toyoda A."/>
            <person name="Fujiyama A."/>
            <person name="Neme R."/>
            <person name="Noguchi H."/>
            <person name="Minakuchi Y."/>
            <person name="Suzuki M."/>
            <person name="Kawai-Toyooka H."/>
            <person name="Smith D.R."/>
            <person name="Sparks H."/>
            <person name="Anderson J."/>
            <person name="Bakaric R."/>
            <person name="Luria V."/>
            <person name="Karger A."/>
            <person name="Kirschner M.W."/>
            <person name="Durand P.M."/>
            <person name="Michod R.E."/>
            <person name="Nozaki H."/>
            <person name="Olson B.J."/>
        </authorList>
    </citation>
    <scope>NUCLEOTIDE SEQUENCE [LARGE SCALE GENOMIC DNA]</scope>
    <source>
        <strain evidence="6">NIES-2863</strain>
    </source>
</reference>
<dbReference type="SUPFAM" id="SSF54695">
    <property type="entry name" value="POZ domain"/>
    <property type="match status" value="1"/>
</dbReference>
<protein>
    <recommendedName>
        <fullName evidence="4">BTB domain-containing protein</fullName>
    </recommendedName>
</protein>
<dbReference type="Pfam" id="PF00651">
    <property type="entry name" value="BTB"/>
    <property type="match status" value="1"/>
</dbReference>
<evidence type="ECO:0000256" key="3">
    <source>
        <dbReference type="ARBA" id="ARBA00023043"/>
    </source>
</evidence>
<keyword evidence="3" id="KW-0040">ANK repeat</keyword>
<feature type="domain" description="BTB" evidence="4">
    <location>
        <begin position="91"/>
        <end position="149"/>
    </location>
</feature>
<dbReference type="PANTHER" id="PTHR46231:SF1">
    <property type="entry name" value="ANKYRIN REPEAT AND BTB_POZ DOMAIN-CONTAINING PROTEIN 1"/>
    <property type="match status" value="1"/>
</dbReference>
<gene>
    <name evidence="5" type="ORF">GPECTOR_4g545</name>
</gene>
<keyword evidence="2" id="KW-0677">Repeat</keyword>
<dbReference type="PROSITE" id="PS50097">
    <property type="entry name" value="BTB"/>
    <property type="match status" value="1"/>
</dbReference>
<dbReference type="Gene3D" id="3.30.710.10">
    <property type="entry name" value="Potassium Channel Kv1.1, Chain A"/>
    <property type="match status" value="1"/>
</dbReference>
<dbReference type="STRING" id="33097.A0A150GYS4"/>
<dbReference type="AlphaFoldDB" id="A0A150GYS4"/>
<dbReference type="CDD" id="cd18186">
    <property type="entry name" value="BTB_POZ_ZBTB_KLHL-like"/>
    <property type="match status" value="1"/>
</dbReference>
<comment type="pathway">
    <text evidence="1">Protein modification; protein ubiquitination.</text>
</comment>
<organism evidence="5 6">
    <name type="scientific">Gonium pectorale</name>
    <name type="common">Green alga</name>
    <dbReference type="NCBI Taxonomy" id="33097"/>
    <lineage>
        <taxon>Eukaryota</taxon>
        <taxon>Viridiplantae</taxon>
        <taxon>Chlorophyta</taxon>
        <taxon>core chlorophytes</taxon>
        <taxon>Chlorophyceae</taxon>
        <taxon>CS clade</taxon>
        <taxon>Chlamydomonadales</taxon>
        <taxon>Volvocaceae</taxon>
        <taxon>Gonium</taxon>
    </lineage>
</organism>